<protein>
    <recommendedName>
        <fullName evidence="3">LysM domain-containing protein</fullName>
    </recommendedName>
</protein>
<evidence type="ECO:0000256" key="2">
    <source>
        <dbReference type="SAM" id="SignalP"/>
    </source>
</evidence>
<dbReference type="AlphaFoldDB" id="A0A9P8BX01"/>
<evidence type="ECO:0000313" key="5">
    <source>
        <dbReference type="Proteomes" id="UP000707451"/>
    </source>
</evidence>
<dbReference type="Proteomes" id="UP000707451">
    <property type="component" value="Unassembled WGS sequence"/>
</dbReference>
<keyword evidence="2" id="KW-0732">Signal</keyword>
<dbReference type="PROSITE" id="PS51782">
    <property type="entry name" value="LYSM"/>
    <property type="match status" value="1"/>
</dbReference>
<gene>
    <name evidence="4" type="ORF">KI688_008291</name>
</gene>
<proteinExistence type="predicted"/>
<organism evidence="4 5">
    <name type="scientific">Linnemannia hyalina</name>
    <dbReference type="NCBI Taxonomy" id="64524"/>
    <lineage>
        <taxon>Eukaryota</taxon>
        <taxon>Fungi</taxon>
        <taxon>Fungi incertae sedis</taxon>
        <taxon>Mucoromycota</taxon>
        <taxon>Mortierellomycotina</taxon>
        <taxon>Mortierellomycetes</taxon>
        <taxon>Mortierellales</taxon>
        <taxon>Mortierellaceae</taxon>
        <taxon>Linnemannia</taxon>
    </lineage>
</organism>
<dbReference type="Gene3D" id="3.10.350.10">
    <property type="entry name" value="LysM domain"/>
    <property type="match status" value="1"/>
</dbReference>
<evidence type="ECO:0000256" key="1">
    <source>
        <dbReference type="SAM" id="MobiDB-lite"/>
    </source>
</evidence>
<dbReference type="CDD" id="cd00118">
    <property type="entry name" value="LysM"/>
    <property type="match status" value="1"/>
</dbReference>
<feature type="signal peptide" evidence="2">
    <location>
        <begin position="1"/>
        <end position="19"/>
    </location>
</feature>
<dbReference type="InterPro" id="IPR036779">
    <property type="entry name" value="LysM_dom_sf"/>
</dbReference>
<feature type="compositionally biased region" description="Pro residues" evidence="1">
    <location>
        <begin position="158"/>
        <end position="175"/>
    </location>
</feature>
<comment type="caution">
    <text evidence="4">The sequence shown here is derived from an EMBL/GenBank/DDBJ whole genome shotgun (WGS) entry which is preliminary data.</text>
</comment>
<dbReference type="OrthoDB" id="5985073at2759"/>
<dbReference type="PRINTS" id="PR01217">
    <property type="entry name" value="PRICHEXTENSN"/>
</dbReference>
<evidence type="ECO:0000313" key="4">
    <source>
        <dbReference type="EMBL" id="KAG9070751.1"/>
    </source>
</evidence>
<keyword evidence="5" id="KW-1185">Reference proteome</keyword>
<feature type="domain" description="LysM" evidence="3">
    <location>
        <begin position="30"/>
        <end position="77"/>
    </location>
</feature>
<name>A0A9P8BX01_9FUNG</name>
<evidence type="ECO:0000259" key="3">
    <source>
        <dbReference type="PROSITE" id="PS51782"/>
    </source>
</evidence>
<feature type="chain" id="PRO_5040112303" description="LysM domain-containing protein" evidence="2">
    <location>
        <begin position="20"/>
        <end position="190"/>
    </location>
</feature>
<reference evidence="4" key="1">
    <citation type="submission" date="2021-06" db="EMBL/GenBank/DDBJ databases">
        <title>Genome Sequence of Mortierella hyaline Strain SCG-10, a Cold-Adapted, Nitrate-Reducing Fungus Isolated from Soil in Minnesota, USA.</title>
        <authorList>
            <person name="Aldossari N."/>
        </authorList>
    </citation>
    <scope>NUCLEOTIDE SEQUENCE</scope>
    <source>
        <strain evidence="4">SCG-10</strain>
    </source>
</reference>
<feature type="region of interest" description="Disordered" evidence="1">
    <location>
        <begin position="80"/>
        <end position="190"/>
    </location>
</feature>
<feature type="compositionally biased region" description="Basic residues" evidence="1">
    <location>
        <begin position="107"/>
        <end position="157"/>
    </location>
</feature>
<dbReference type="EMBL" id="JAHRHY010000003">
    <property type="protein sequence ID" value="KAG9070751.1"/>
    <property type="molecule type" value="Genomic_DNA"/>
</dbReference>
<sequence>MKFTTALIALAAVASSAMAVVPIPVEGCQKTVVVKSTDTGCIQFAGDNGTTFANLLKWNNKLRGDCANLDVGHPLCVLGPKEPTTPAKKPTPKPTTPVKKPTPKPTKPVKKPTPKPKKPTPKPKKHTPKPKKHTPKPKKPIHKPKKPTPKPTKKPTPKPKTPTPKPKTPTPPAVPKPKETYAKRNFLNRL</sequence>
<dbReference type="InterPro" id="IPR018392">
    <property type="entry name" value="LysM"/>
</dbReference>
<accession>A0A9P8BX01</accession>